<dbReference type="EMBL" id="JACIEM010000005">
    <property type="protein sequence ID" value="MBB4004793.1"/>
    <property type="molecule type" value="Genomic_DNA"/>
</dbReference>
<evidence type="ECO:0000256" key="2">
    <source>
        <dbReference type="SAM" id="SignalP"/>
    </source>
</evidence>
<gene>
    <name evidence="4" type="ORF">GGR03_003888</name>
</gene>
<evidence type="ECO:0000313" key="4">
    <source>
        <dbReference type="EMBL" id="MBB4004793.1"/>
    </source>
</evidence>
<keyword evidence="5" id="KW-1185">Reference proteome</keyword>
<dbReference type="SUPFAM" id="SSF49899">
    <property type="entry name" value="Concanavalin A-like lectins/glucanases"/>
    <property type="match status" value="1"/>
</dbReference>
<organism evidence="4 5">
    <name type="scientific">Aurantimonas endophytica</name>
    <dbReference type="NCBI Taxonomy" id="1522175"/>
    <lineage>
        <taxon>Bacteria</taxon>
        <taxon>Pseudomonadati</taxon>
        <taxon>Pseudomonadota</taxon>
        <taxon>Alphaproteobacteria</taxon>
        <taxon>Hyphomicrobiales</taxon>
        <taxon>Aurantimonadaceae</taxon>
        <taxon>Aurantimonas</taxon>
    </lineage>
</organism>
<dbReference type="PROSITE" id="PS51762">
    <property type="entry name" value="GH16_2"/>
    <property type="match status" value="1"/>
</dbReference>
<sequence length="267" mass="29669">MRFARALLVSTAVAFGASVPAAEAEDIDLGQYQMTFEENFDDLDVSEWGPGTRWIAHTPWSGDFGDAKFVAPGDHFPFTVQDGILTITMKKGDDGRWRSGLLASVDRKGVGFSQQYGYFEMRAKFPAGEGVWPAFWLVGVERLADNPAGTAEIDVVEHYGRAPAEYSSSVHVWPIAEGVKKSSVTHKTPVPRGSLSDDFHRYGVLIEAEQMRFYLDGTEVWSHPTPEFHRQPMFILLNLGLGAGWPIENAPNPAEMKVDYVRAYARP</sequence>
<comment type="similarity">
    <text evidence="1">Belongs to the glycosyl hydrolase 16 family.</text>
</comment>
<dbReference type="InterPro" id="IPR050546">
    <property type="entry name" value="Glycosyl_Hydrlase_16"/>
</dbReference>
<comment type="caution">
    <text evidence="4">The sequence shown here is derived from an EMBL/GenBank/DDBJ whole genome shotgun (WGS) entry which is preliminary data.</text>
</comment>
<evidence type="ECO:0000259" key="3">
    <source>
        <dbReference type="PROSITE" id="PS51762"/>
    </source>
</evidence>
<dbReference type="Gene3D" id="2.60.120.200">
    <property type="match status" value="1"/>
</dbReference>
<feature type="domain" description="GH16" evidence="3">
    <location>
        <begin position="12"/>
        <end position="267"/>
    </location>
</feature>
<keyword evidence="2" id="KW-0732">Signal</keyword>
<accession>A0A7W6HGK8</accession>
<dbReference type="CDD" id="cd08023">
    <property type="entry name" value="GH16_laminarinase_like"/>
    <property type="match status" value="1"/>
</dbReference>
<reference evidence="4 5" key="1">
    <citation type="submission" date="2020-08" db="EMBL/GenBank/DDBJ databases">
        <title>Genomic Encyclopedia of Type Strains, Phase IV (KMG-IV): sequencing the most valuable type-strain genomes for metagenomic binning, comparative biology and taxonomic classification.</title>
        <authorList>
            <person name="Goeker M."/>
        </authorList>
    </citation>
    <scope>NUCLEOTIDE SEQUENCE [LARGE SCALE GENOMIC DNA]</scope>
    <source>
        <strain evidence="4 5">DSM 103570</strain>
    </source>
</reference>
<evidence type="ECO:0000313" key="5">
    <source>
        <dbReference type="Proteomes" id="UP000588647"/>
    </source>
</evidence>
<dbReference type="AlphaFoldDB" id="A0A7W6HGK8"/>
<protein>
    <submittedName>
        <fullName evidence="4">Beta-glucanase (GH16 family)</fullName>
    </submittedName>
</protein>
<proteinExistence type="inferred from homology"/>
<dbReference type="PANTHER" id="PTHR10963:SF55">
    <property type="entry name" value="GLYCOSIDE HYDROLASE FAMILY 16 PROTEIN"/>
    <property type="match status" value="1"/>
</dbReference>
<feature type="chain" id="PRO_5030927565" evidence="2">
    <location>
        <begin position="25"/>
        <end position="267"/>
    </location>
</feature>
<dbReference type="RefSeq" id="WP_183210364.1">
    <property type="nucleotide sequence ID" value="NZ_JAAAMM010000005.1"/>
</dbReference>
<dbReference type="Proteomes" id="UP000588647">
    <property type="component" value="Unassembled WGS sequence"/>
</dbReference>
<dbReference type="PANTHER" id="PTHR10963">
    <property type="entry name" value="GLYCOSYL HYDROLASE-RELATED"/>
    <property type="match status" value="1"/>
</dbReference>
<dbReference type="GO" id="GO:0004553">
    <property type="term" value="F:hydrolase activity, hydrolyzing O-glycosyl compounds"/>
    <property type="evidence" value="ECO:0007669"/>
    <property type="project" value="InterPro"/>
</dbReference>
<dbReference type="InterPro" id="IPR000757">
    <property type="entry name" value="Beta-glucanase-like"/>
</dbReference>
<dbReference type="InterPro" id="IPR013320">
    <property type="entry name" value="ConA-like_dom_sf"/>
</dbReference>
<evidence type="ECO:0000256" key="1">
    <source>
        <dbReference type="ARBA" id="ARBA00006865"/>
    </source>
</evidence>
<name>A0A7W6HGK8_9HYPH</name>
<feature type="signal peptide" evidence="2">
    <location>
        <begin position="1"/>
        <end position="24"/>
    </location>
</feature>
<dbReference type="GO" id="GO:0005975">
    <property type="term" value="P:carbohydrate metabolic process"/>
    <property type="evidence" value="ECO:0007669"/>
    <property type="project" value="InterPro"/>
</dbReference>
<dbReference type="Pfam" id="PF00722">
    <property type="entry name" value="Glyco_hydro_16"/>
    <property type="match status" value="1"/>
</dbReference>